<dbReference type="AlphaFoldDB" id="A0AB39RJ13"/>
<dbReference type="RefSeq" id="WP_369247327.1">
    <property type="nucleotide sequence ID" value="NZ_CP163443.1"/>
</dbReference>
<evidence type="ECO:0000256" key="1">
    <source>
        <dbReference type="SAM" id="SignalP"/>
    </source>
</evidence>
<sequence>MTRAKKALITVAIAVAAAGGASVPAFADSHITVTPNDSHITVTPDDSHITGVAE</sequence>
<dbReference type="EMBL" id="CP163443">
    <property type="protein sequence ID" value="XDQ54097.1"/>
    <property type="molecule type" value="Genomic_DNA"/>
</dbReference>
<reference evidence="2" key="1">
    <citation type="submission" date="2024-07" db="EMBL/GenBank/DDBJ databases">
        <authorList>
            <person name="Yu S.T."/>
        </authorList>
    </citation>
    <scope>NUCLEOTIDE SEQUENCE</scope>
    <source>
        <strain evidence="2">R41</strain>
    </source>
</reference>
<gene>
    <name evidence="2" type="ORF">AB5J53_21690</name>
</gene>
<name>A0AB39RJ13_9ACTN</name>
<accession>A0AB39RJ13</accession>
<organism evidence="2">
    <name type="scientific">Streptomyces sp. R41</name>
    <dbReference type="NCBI Taxonomy" id="3238632"/>
    <lineage>
        <taxon>Bacteria</taxon>
        <taxon>Bacillati</taxon>
        <taxon>Actinomycetota</taxon>
        <taxon>Actinomycetes</taxon>
        <taxon>Kitasatosporales</taxon>
        <taxon>Streptomycetaceae</taxon>
        <taxon>Streptomyces</taxon>
    </lineage>
</organism>
<feature type="chain" id="PRO_5044297296" evidence="1">
    <location>
        <begin position="28"/>
        <end position="54"/>
    </location>
</feature>
<evidence type="ECO:0000313" key="2">
    <source>
        <dbReference type="EMBL" id="XDQ54097.1"/>
    </source>
</evidence>
<feature type="signal peptide" evidence="1">
    <location>
        <begin position="1"/>
        <end position="27"/>
    </location>
</feature>
<keyword evidence="1" id="KW-0732">Signal</keyword>
<protein>
    <submittedName>
        <fullName evidence="2">Uncharacterized protein</fullName>
    </submittedName>
</protein>
<proteinExistence type="predicted"/>